<evidence type="ECO:0000256" key="1">
    <source>
        <dbReference type="ARBA" id="ARBA00004251"/>
    </source>
</evidence>
<evidence type="ECO:0000313" key="12">
    <source>
        <dbReference type="EMBL" id="MED6249401.1"/>
    </source>
</evidence>
<keyword evidence="2" id="KW-1003">Cell membrane</keyword>
<evidence type="ECO:0000256" key="3">
    <source>
        <dbReference type="ARBA" id="ARBA00022692"/>
    </source>
</evidence>
<proteinExistence type="predicted"/>
<feature type="domain" description="Ig-like" evidence="11">
    <location>
        <begin position="1"/>
        <end position="70"/>
    </location>
</feature>
<dbReference type="InterPro" id="IPR051713">
    <property type="entry name" value="T-cell_Activation_Regulation"/>
</dbReference>
<keyword evidence="10" id="KW-0393">Immunoglobulin domain</keyword>
<dbReference type="PROSITE" id="PS50835">
    <property type="entry name" value="IG_LIKE"/>
    <property type="match status" value="1"/>
</dbReference>
<sequence length="184" mass="20782">MKFEWQFKNTTVCQYEQKNFTSKIQCEGANTTSGLSLTLTIRNITPTDEGVYHCKLHLSREAANGQSHIKVEDCLGSTHKLLDNGTASCTFDSVYPSGVVHWYQGDSNITNASKTHEKQDKDGFYSVKSEVPVKIKNHSQPYNCSLWMPSTNRYIFSQLVSLGSKGQLQWICIIMGILMRSFII</sequence>
<name>A0ABU7BG20_9TELE</name>
<dbReference type="PANTHER" id="PTHR25466">
    <property type="entry name" value="T-LYMPHOCYTE ACTIVATION ANTIGEN"/>
    <property type="match status" value="1"/>
</dbReference>
<evidence type="ECO:0000256" key="6">
    <source>
        <dbReference type="ARBA" id="ARBA00023136"/>
    </source>
</evidence>
<dbReference type="Gene3D" id="2.60.40.10">
    <property type="entry name" value="Immunoglobulins"/>
    <property type="match status" value="2"/>
</dbReference>
<dbReference type="InterPro" id="IPR013162">
    <property type="entry name" value="CD80_C2-set"/>
</dbReference>
<evidence type="ECO:0000256" key="2">
    <source>
        <dbReference type="ARBA" id="ARBA00022475"/>
    </source>
</evidence>
<organism evidence="12 13">
    <name type="scientific">Ataeniobius toweri</name>
    <dbReference type="NCBI Taxonomy" id="208326"/>
    <lineage>
        <taxon>Eukaryota</taxon>
        <taxon>Metazoa</taxon>
        <taxon>Chordata</taxon>
        <taxon>Craniata</taxon>
        <taxon>Vertebrata</taxon>
        <taxon>Euteleostomi</taxon>
        <taxon>Actinopterygii</taxon>
        <taxon>Neopterygii</taxon>
        <taxon>Teleostei</taxon>
        <taxon>Neoteleostei</taxon>
        <taxon>Acanthomorphata</taxon>
        <taxon>Ovalentaria</taxon>
        <taxon>Atherinomorphae</taxon>
        <taxon>Cyprinodontiformes</taxon>
        <taxon>Goodeidae</taxon>
        <taxon>Ataeniobius</taxon>
    </lineage>
</organism>
<keyword evidence="7" id="KW-1015">Disulfide bond</keyword>
<keyword evidence="9" id="KW-0325">Glycoprotein</keyword>
<evidence type="ECO:0000256" key="8">
    <source>
        <dbReference type="ARBA" id="ARBA00023170"/>
    </source>
</evidence>
<keyword evidence="4" id="KW-0732">Signal</keyword>
<dbReference type="SUPFAM" id="SSF48726">
    <property type="entry name" value="Immunoglobulin"/>
    <property type="match status" value="2"/>
</dbReference>
<evidence type="ECO:0000256" key="9">
    <source>
        <dbReference type="ARBA" id="ARBA00023180"/>
    </source>
</evidence>
<dbReference type="Pfam" id="PF07686">
    <property type="entry name" value="V-set"/>
    <property type="match status" value="1"/>
</dbReference>
<evidence type="ECO:0000256" key="10">
    <source>
        <dbReference type="ARBA" id="ARBA00023319"/>
    </source>
</evidence>
<reference evidence="12 13" key="1">
    <citation type="submission" date="2021-07" db="EMBL/GenBank/DDBJ databases">
        <authorList>
            <person name="Palmer J.M."/>
        </authorList>
    </citation>
    <scope>NUCLEOTIDE SEQUENCE [LARGE SCALE GENOMIC DNA]</scope>
    <source>
        <strain evidence="12 13">AT_MEX2019</strain>
        <tissue evidence="12">Muscle</tissue>
    </source>
</reference>
<evidence type="ECO:0000256" key="5">
    <source>
        <dbReference type="ARBA" id="ARBA00022989"/>
    </source>
</evidence>
<dbReference type="InterPro" id="IPR013106">
    <property type="entry name" value="Ig_V-set"/>
</dbReference>
<dbReference type="InterPro" id="IPR007110">
    <property type="entry name" value="Ig-like_dom"/>
</dbReference>
<dbReference type="InterPro" id="IPR036179">
    <property type="entry name" value="Ig-like_dom_sf"/>
</dbReference>
<comment type="subcellular location">
    <subcellularLocation>
        <location evidence="1">Cell membrane</location>
        <topology evidence="1">Single-pass type I membrane protein</topology>
    </subcellularLocation>
</comment>
<keyword evidence="13" id="KW-1185">Reference proteome</keyword>
<keyword evidence="5" id="KW-1133">Transmembrane helix</keyword>
<keyword evidence="6" id="KW-0472">Membrane</keyword>
<evidence type="ECO:0000259" key="11">
    <source>
        <dbReference type="PROSITE" id="PS50835"/>
    </source>
</evidence>
<dbReference type="EMBL" id="JAHUTI010052022">
    <property type="protein sequence ID" value="MED6249401.1"/>
    <property type="molecule type" value="Genomic_DNA"/>
</dbReference>
<protein>
    <recommendedName>
        <fullName evidence="11">Ig-like domain-containing protein</fullName>
    </recommendedName>
</protein>
<comment type="caution">
    <text evidence="12">The sequence shown here is derived from an EMBL/GenBank/DDBJ whole genome shotgun (WGS) entry which is preliminary data.</text>
</comment>
<dbReference type="Proteomes" id="UP001345963">
    <property type="component" value="Unassembled WGS sequence"/>
</dbReference>
<keyword evidence="3" id="KW-0812">Transmembrane</keyword>
<keyword evidence="8" id="KW-0675">Receptor</keyword>
<dbReference type="PANTHER" id="PTHR25466:SF3">
    <property type="entry name" value="PROGRAMMED CELL DEATH 1 LIGAND 1"/>
    <property type="match status" value="1"/>
</dbReference>
<evidence type="ECO:0000256" key="7">
    <source>
        <dbReference type="ARBA" id="ARBA00023157"/>
    </source>
</evidence>
<evidence type="ECO:0000256" key="4">
    <source>
        <dbReference type="ARBA" id="ARBA00022729"/>
    </source>
</evidence>
<gene>
    <name evidence="12" type="ORF">ATANTOWER_013557</name>
</gene>
<accession>A0ABU7BG20</accession>
<dbReference type="InterPro" id="IPR013783">
    <property type="entry name" value="Ig-like_fold"/>
</dbReference>
<evidence type="ECO:0000313" key="13">
    <source>
        <dbReference type="Proteomes" id="UP001345963"/>
    </source>
</evidence>
<dbReference type="Pfam" id="PF08205">
    <property type="entry name" value="C2-set_2"/>
    <property type="match status" value="1"/>
</dbReference>